<evidence type="ECO:0000256" key="1">
    <source>
        <dbReference type="SAM" id="MobiDB-lite"/>
    </source>
</evidence>
<gene>
    <name evidence="2" type="ORF">CTEN210_14772</name>
</gene>
<evidence type="ECO:0000313" key="2">
    <source>
        <dbReference type="EMBL" id="GFH58296.1"/>
    </source>
</evidence>
<comment type="caution">
    <text evidence="2">The sequence shown here is derived from an EMBL/GenBank/DDBJ whole genome shotgun (WGS) entry which is preliminary data.</text>
</comment>
<protein>
    <submittedName>
        <fullName evidence="2">Uncharacterized protein</fullName>
    </submittedName>
</protein>
<keyword evidence="3" id="KW-1185">Reference proteome</keyword>
<dbReference type="EMBL" id="BLLK01000062">
    <property type="protein sequence ID" value="GFH58296.1"/>
    <property type="molecule type" value="Genomic_DNA"/>
</dbReference>
<sequence length="635" mass="72030">MIEVKGAEDASTTSSSQSTNNETYEEDAQNSLNSSTSTELHVTSSDPTSQSSFELAASAKRLDQRIHNSTHESIPEEEEEGESSSGEELQELQSPKATRNIGKKIPRGWRNQQFLHHDILPAWLETFKPIPPKQRRVVWPLLKEGSIVATLDDELSMGSAGTNWSTSSPERRSRLEDRIAHLELDPDTRVETCKLVTFYFSRKIVGSIKTLRRRNLDENSTNDILIKEAEEEGIQFIQSYGSYLDIFESLVAAADSLSARLIDELLNVANYDPTHIDCMKMLKRNSAIVLYEQKFLSAILSRVHEIFKNPNASVPENLLPLLAAAYPDLKPWQIRSSLQSFTGTPEVIINDDFLIQMETKEAILYYIYLSLLMESNHMARMDEYLVKEWCVMSISENFKSDNEARIENFMKVANADSTSENEYYRDLSSLLDMSAQIKNSSLSMQLCEEVITSASNEKNSFVITKCVTMLSQIAFEKIKSMKDMKEEEFDFNNILHNILELFEKLASINEIAASQVLNLPEELSKMLQACTEIESLENEFAQLIADKISPYACLDAISMWSPTSKVSTVSMISVLQKCLTRSLVPNGEKSNEISFALSNIRKANERVSENDQNKRMKEPTSIWEQMEQGDVMIRK</sequence>
<name>A0AAD3D7U9_9STRA</name>
<accession>A0AAD3D7U9</accession>
<reference evidence="2 3" key="1">
    <citation type="journal article" date="2021" name="Sci. Rep.">
        <title>The genome of the diatom Chaetoceros tenuissimus carries an ancient integrated fragment of an extant virus.</title>
        <authorList>
            <person name="Hongo Y."/>
            <person name="Kimura K."/>
            <person name="Takaki Y."/>
            <person name="Yoshida Y."/>
            <person name="Baba S."/>
            <person name="Kobayashi G."/>
            <person name="Nagasaki K."/>
            <person name="Hano T."/>
            <person name="Tomaru Y."/>
        </authorList>
    </citation>
    <scope>NUCLEOTIDE SEQUENCE [LARGE SCALE GENOMIC DNA]</scope>
    <source>
        <strain evidence="2 3">NIES-3715</strain>
    </source>
</reference>
<feature type="compositionally biased region" description="Polar residues" evidence="1">
    <location>
        <begin position="29"/>
        <end position="53"/>
    </location>
</feature>
<dbReference type="Proteomes" id="UP001054902">
    <property type="component" value="Unassembled WGS sequence"/>
</dbReference>
<dbReference type="AlphaFoldDB" id="A0AAD3D7U9"/>
<proteinExistence type="predicted"/>
<organism evidence="2 3">
    <name type="scientific">Chaetoceros tenuissimus</name>
    <dbReference type="NCBI Taxonomy" id="426638"/>
    <lineage>
        <taxon>Eukaryota</taxon>
        <taxon>Sar</taxon>
        <taxon>Stramenopiles</taxon>
        <taxon>Ochrophyta</taxon>
        <taxon>Bacillariophyta</taxon>
        <taxon>Coscinodiscophyceae</taxon>
        <taxon>Chaetocerotophycidae</taxon>
        <taxon>Chaetocerotales</taxon>
        <taxon>Chaetocerotaceae</taxon>
        <taxon>Chaetoceros</taxon>
    </lineage>
</organism>
<feature type="region of interest" description="Disordered" evidence="1">
    <location>
        <begin position="1"/>
        <end position="105"/>
    </location>
</feature>
<feature type="compositionally biased region" description="Basic and acidic residues" evidence="1">
    <location>
        <begin position="60"/>
        <end position="74"/>
    </location>
</feature>
<feature type="compositionally biased region" description="Low complexity" evidence="1">
    <location>
        <begin position="83"/>
        <end position="95"/>
    </location>
</feature>
<evidence type="ECO:0000313" key="3">
    <source>
        <dbReference type="Proteomes" id="UP001054902"/>
    </source>
</evidence>